<keyword evidence="5 8" id="KW-0418">Kinase</keyword>
<keyword evidence="4" id="KW-0547">Nucleotide-binding</keyword>
<dbReference type="EC" id="2.7.4.8" evidence="2"/>
<dbReference type="GO" id="GO:0005829">
    <property type="term" value="C:cytosol"/>
    <property type="evidence" value="ECO:0007669"/>
    <property type="project" value="TreeGrafter"/>
</dbReference>
<dbReference type="SMART" id="SM00072">
    <property type="entry name" value="GuKc"/>
    <property type="match status" value="1"/>
</dbReference>
<evidence type="ECO:0000256" key="2">
    <source>
        <dbReference type="ARBA" id="ARBA00012961"/>
    </source>
</evidence>
<dbReference type="VEuPathDB" id="TriTrypDB:TM35_000083620"/>
<dbReference type="PROSITE" id="PS50052">
    <property type="entry name" value="GUANYLATE_KINASE_2"/>
    <property type="match status" value="1"/>
</dbReference>
<evidence type="ECO:0000256" key="3">
    <source>
        <dbReference type="ARBA" id="ARBA00022679"/>
    </source>
</evidence>
<comment type="similarity">
    <text evidence="1">Belongs to the guanylate kinase family.</text>
</comment>
<dbReference type="OrthoDB" id="6334211at2759"/>
<dbReference type="EMBL" id="NBCO01000008">
    <property type="protein sequence ID" value="ORC90564.1"/>
    <property type="molecule type" value="Genomic_DNA"/>
</dbReference>
<evidence type="ECO:0000313" key="9">
    <source>
        <dbReference type="Proteomes" id="UP000192257"/>
    </source>
</evidence>
<evidence type="ECO:0000256" key="4">
    <source>
        <dbReference type="ARBA" id="ARBA00022741"/>
    </source>
</evidence>
<dbReference type="RefSeq" id="XP_028884630.1">
    <property type="nucleotide sequence ID" value="XM_029024227.1"/>
</dbReference>
<keyword evidence="9" id="KW-1185">Reference proteome</keyword>
<dbReference type="GeneID" id="39984007"/>
<dbReference type="Gene3D" id="3.40.50.300">
    <property type="entry name" value="P-loop containing nucleotide triphosphate hydrolases"/>
    <property type="match status" value="1"/>
</dbReference>
<dbReference type="CDD" id="cd00071">
    <property type="entry name" value="GMPK"/>
    <property type="match status" value="1"/>
</dbReference>
<dbReference type="SUPFAM" id="SSF52540">
    <property type="entry name" value="P-loop containing nucleoside triphosphate hydrolases"/>
    <property type="match status" value="1"/>
</dbReference>
<protein>
    <recommendedName>
        <fullName evidence="2">guanylate kinase</fullName>
        <ecNumber evidence="2">2.7.4.8</ecNumber>
    </recommendedName>
</protein>
<feature type="domain" description="Guanylate kinase-like" evidence="7">
    <location>
        <begin position="8"/>
        <end position="193"/>
    </location>
</feature>
<dbReference type="FunFam" id="3.40.50.300:FF:000776">
    <property type="entry name" value="Guanylate kinase 2"/>
    <property type="match status" value="1"/>
</dbReference>
<dbReference type="InterPro" id="IPR017665">
    <property type="entry name" value="Guanylate_kinase"/>
</dbReference>
<dbReference type="AlphaFoldDB" id="A0A1X0P0V7"/>
<keyword evidence="3" id="KW-0808">Transferase</keyword>
<accession>A0A1X0P0V7</accession>
<keyword evidence="6" id="KW-0067">ATP-binding</keyword>
<evidence type="ECO:0000256" key="5">
    <source>
        <dbReference type="ARBA" id="ARBA00022777"/>
    </source>
</evidence>
<dbReference type="PANTHER" id="PTHR23117:SF17">
    <property type="entry name" value="KINASE, PUTATIVE-RELATED"/>
    <property type="match status" value="1"/>
</dbReference>
<evidence type="ECO:0000259" key="7">
    <source>
        <dbReference type="PROSITE" id="PS50052"/>
    </source>
</evidence>
<dbReference type="Proteomes" id="UP000192257">
    <property type="component" value="Unassembled WGS sequence"/>
</dbReference>
<dbReference type="GO" id="GO:0004385">
    <property type="term" value="F:GMP kinase activity"/>
    <property type="evidence" value="ECO:0007669"/>
    <property type="project" value="UniProtKB-EC"/>
</dbReference>
<reference evidence="8 9" key="1">
    <citation type="submission" date="2017-03" db="EMBL/GenBank/DDBJ databases">
        <title>An alternative strategy for trypanosome survival in the mammalian bloodstream revealed through genome and transcriptome analysis of the ubiquitous bovine parasite Trypanosoma (Megatrypanum) theileri.</title>
        <authorList>
            <person name="Kelly S."/>
            <person name="Ivens A."/>
            <person name="Mott A."/>
            <person name="O'Neill E."/>
            <person name="Emms D."/>
            <person name="Macleod O."/>
            <person name="Voorheis P."/>
            <person name="Matthews J."/>
            <person name="Matthews K."/>
            <person name="Carrington M."/>
        </authorList>
    </citation>
    <scope>NUCLEOTIDE SEQUENCE [LARGE SCALE GENOMIC DNA]</scope>
    <source>
        <strain evidence="8">Edinburgh</strain>
    </source>
</reference>
<dbReference type="PANTHER" id="PTHR23117">
    <property type="entry name" value="GUANYLATE KINASE-RELATED"/>
    <property type="match status" value="1"/>
</dbReference>
<dbReference type="GO" id="GO:0005524">
    <property type="term" value="F:ATP binding"/>
    <property type="evidence" value="ECO:0007669"/>
    <property type="project" value="UniProtKB-KW"/>
</dbReference>
<evidence type="ECO:0000256" key="1">
    <source>
        <dbReference type="ARBA" id="ARBA00005790"/>
    </source>
</evidence>
<dbReference type="InterPro" id="IPR020590">
    <property type="entry name" value="Guanylate_kinase_CS"/>
</dbReference>
<dbReference type="InterPro" id="IPR008145">
    <property type="entry name" value="GK/Ca_channel_bsu"/>
</dbReference>
<dbReference type="InterPro" id="IPR008144">
    <property type="entry name" value="Guanylate_kin-like_dom"/>
</dbReference>
<dbReference type="NCBIfam" id="TIGR03263">
    <property type="entry name" value="guanyl_kin"/>
    <property type="match status" value="1"/>
</dbReference>
<dbReference type="PROSITE" id="PS00856">
    <property type="entry name" value="GUANYLATE_KINASE_1"/>
    <property type="match status" value="1"/>
</dbReference>
<proteinExistence type="inferred from homology"/>
<evidence type="ECO:0000313" key="8">
    <source>
        <dbReference type="EMBL" id="ORC90564.1"/>
    </source>
</evidence>
<name>A0A1X0P0V7_9TRYP</name>
<sequence>MASKRLPLDAIAVCGPSGVGKGTLLGRLMKAFPDRFGYSVSHTTRAPREGEQHGREYFFVDRPTVETLQKENAFLEVCEVHGNLYGTTLNAVKAVRDTGKVCIIEIDVNGAQKLRQNGEQLNVLYLFITAPSMEHLRGRIQKRGADNEEVLQRRLRTAEAELRFLEESPDFFSRTFVNDDLEATYEDLVRVLNEEFEVRSMNRLTN</sequence>
<organism evidence="8 9">
    <name type="scientific">Trypanosoma theileri</name>
    <dbReference type="NCBI Taxonomy" id="67003"/>
    <lineage>
        <taxon>Eukaryota</taxon>
        <taxon>Discoba</taxon>
        <taxon>Euglenozoa</taxon>
        <taxon>Kinetoplastea</taxon>
        <taxon>Metakinetoplastina</taxon>
        <taxon>Trypanosomatida</taxon>
        <taxon>Trypanosomatidae</taxon>
        <taxon>Trypanosoma</taxon>
    </lineage>
</organism>
<evidence type="ECO:0000256" key="6">
    <source>
        <dbReference type="ARBA" id="ARBA00022840"/>
    </source>
</evidence>
<comment type="caution">
    <text evidence="8">The sequence shown here is derived from an EMBL/GenBank/DDBJ whole genome shotgun (WGS) entry which is preliminary data.</text>
</comment>
<gene>
    <name evidence="8" type="ORF">TM35_000083620</name>
</gene>
<dbReference type="STRING" id="67003.A0A1X0P0V7"/>
<dbReference type="Pfam" id="PF00625">
    <property type="entry name" value="Guanylate_kin"/>
    <property type="match status" value="1"/>
</dbReference>
<dbReference type="InterPro" id="IPR027417">
    <property type="entry name" value="P-loop_NTPase"/>
</dbReference>